<feature type="transmembrane region" description="Helical" evidence="2">
    <location>
        <begin position="80"/>
        <end position="99"/>
    </location>
</feature>
<evidence type="ECO:0000313" key="4">
    <source>
        <dbReference type="Proteomes" id="UP000594261"/>
    </source>
</evidence>
<organism evidence="3 4">
    <name type="scientific">Quercus lobata</name>
    <name type="common">Valley oak</name>
    <dbReference type="NCBI Taxonomy" id="97700"/>
    <lineage>
        <taxon>Eukaryota</taxon>
        <taxon>Viridiplantae</taxon>
        <taxon>Streptophyta</taxon>
        <taxon>Embryophyta</taxon>
        <taxon>Tracheophyta</taxon>
        <taxon>Spermatophyta</taxon>
        <taxon>Magnoliopsida</taxon>
        <taxon>eudicotyledons</taxon>
        <taxon>Gunneridae</taxon>
        <taxon>Pentapetalae</taxon>
        <taxon>rosids</taxon>
        <taxon>fabids</taxon>
        <taxon>Fagales</taxon>
        <taxon>Fagaceae</taxon>
        <taxon>Quercus</taxon>
    </lineage>
</organism>
<proteinExistence type="predicted"/>
<dbReference type="AlphaFoldDB" id="A0A7N2MVK0"/>
<keyword evidence="2" id="KW-0472">Membrane</keyword>
<dbReference type="EnsemblPlants" id="QL11p005553:mrna">
    <property type="protein sequence ID" value="QL11p005553:mrna"/>
    <property type="gene ID" value="QL11p005553"/>
</dbReference>
<dbReference type="Proteomes" id="UP000594261">
    <property type="component" value="Chromosome 11"/>
</dbReference>
<keyword evidence="2" id="KW-1133">Transmembrane helix</keyword>
<feature type="region of interest" description="Disordered" evidence="1">
    <location>
        <begin position="44"/>
        <end position="76"/>
    </location>
</feature>
<dbReference type="Gramene" id="QL11p005553:mrna">
    <property type="protein sequence ID" value="QL11p005553:mrna"/>
    <property type="gene ID" value="QL11p005553"/>
</dbReference>
<evidence type="ECO:0000256" key="1">
    <source>
        <dbReference type="SAM" id="MobiDB-lite"/>
    </source>
</evidence>
<evidence type="ECO:0000313" key="3">
    <source>
        <dbReference type="EnsemblPlants" id="QL11p005553:mrna"/>
    </source>
</evidence>
<protein>
    <submittedName>
        <fullName evidence="3">Uncharacterized protein</fullName>
    </submittedName>
</protein>
<reference evidence="3 4" key="1">
    <citation type="journal article" date="2016" name="G3 (Bethesda)">
        <title>First Draft Assembly and Annotation of the Genome of a California Endemic Oak Quercus lobata Nee (Fagaceae).</title>
        <authorList>
            <person name="Sork V.L."/>
            <person name="Fitz-Gibbon S.T."/>
            <person name="Puiu D."/>
            <person name="Crepeau M."/>
            <person name="Gugger P.F."/>
            <person name="Sherman R."/>
            <person name="Stevens K."/>
            <person name="Langley C.H."/>
            <person name="Pellegrini M."/>
            <person name="Salzberg S.L."/>
        </authorList>
    </citation>
    <scope>NUCLEOTIDE SEQUENCE [LARGE SCALE GENOMIC DNA]</scope>
    <source>
        <strain evidence="3 4">cv. SW786</strain>
    </source>
</reference>
<feature type="compositionally biased region" description="Low complexity" evidence="1">
    <location>
        <begin position="44"/>
        <end position="57"/>
    </location>
</feature>
<name>A0A7N2MVK0_QUELO</name>
<sequence>MSMAAKVLTIFTVNKVLVPKELFGKSPSPAPALGPVMSLSPAPALAPSPVSEAPSPVKDMLPAPSPMETPSTSGSHVKGSVGMAVLVTSCATLISLFILS</sequence>
<evidence type="ECO:0000256" key="2">
    <source>
        <dbReference type="SAM" id="Phobius"/>
    </source>
</evidence>
<accession>A0A7N2MVK0</accession>
<keyword evidence="4" id="KW-1185">Reference proteome</keyword>
<dbReference type="EMBL" id="LRBV02000011">
    <property type="status" value="NOT_ANNOTATED_CDS"/>
    <property type="molecule type" value="Genomic_DNA"/>
</dbReference>
<dbReference type="InParanoid" id="A0A7N2MVK0"/>
<keyword evidence="2" id="KW-0812">Transmembrane</keyword>
<reference evidence="3" key="2">
    <citation type="submission" date="2021-01" db="UniProtKB">
        <authorList>
            <consortium name="EnsemblPlants"/>
        </authorList>
    </citation>
    <scope>IDENTIFICATION</scope>
</reference>